<dbReference type="Gene3D" id="1.20.1250.20">
    <property type="entry name" value="MFS general substrate transporter like domains"/>
    <property type="match status" value="2"/>
</dbReference>
<dbReference type="SUPFAM" id="SSF103473">
    <property type="entry name" value="MFS general substrate transporter"/>
    <property type="match status" value="1"/>
</dbReference>
<evidence type="ECO:0000256" key="3">
    <source>
        <dbReference type="ARBA" id="ARBA00022989"/>
    </source>
</evidence>
<name>A0ABU3IBM6_9ACTO</name>
<dbReference type="Proteomes" id="UP001247542">
    <property type="component" value="Unassembled WGS sequence"/>
</dbReference>
<gene>
    <name evidence="7" type="ORF">QS713_02155</name>
</gene>
<feature type="transmembrane region" description="Helical" evidence="5">
    <location>
        <begin position="339"/>
        <end position="362"/>
    </location>
</feature>
<evidence type="ECO:0000259" key="6">
    <source>
        <dbReference type="PROSITE" id="PS50850"/>
    </source>
</evidence>
<comment type="caution">
    <text evidence="7">The sequence shown here is derived from an EMBL/GenBank/DDBJ whole genome shotgun (WGS) entry which is preliminary data.</text>
</comment>
<dbReference type="InterPro" id="IPR020846">
    <property type="entry name" value="MFS_dom"/>
</dbReference>
<evidence type="ECO:0000256" key="4">
    <source>
        <dbReference type="ARBA" id="ARBA00023136"/>
    </source>
</evidence>
<feature type="transmembrane region" description="Helical" evidence="5">
    <location>
        <begin position="253"/>
        <end position="271"/>
    </location>
</feature>
<feature type="transmembrane region" description="Helical" evidence="5">
    <location>
        <begin position="21"/>
        <end position="42"/>
    </location>
</feature>
<accession>A0ABU3IBM6</accession>
<feature type="transmembrane region" description="Helical" evidence="5">
    <location>
        <begin position="304"/>
        <end position="327"/>
    </location>
</feature>
<dbReference type="Pfam" id="PF07690">
    <property type="entry name" value="MFS_1"/>
    <property type="match status" value="1"/>
</dbReference>
<feature type="transmembrane region" description="Helical" evidence="5">
    <location>
        <begin position="148"/>
        <end position="165"/>
    </location>
</feature>
<evidence type="ECO:0000256" key="1">
    <source>
        <dbReference type="ARBA" id="ARBA00004651"/>
    </source>
</evidence>
<protein>
    <submittedName>
        <fullName evidence="7">MFS transporter</fullName>
    </submittedName>
</protein>
<keyword evidence="3 5" id="KW-1133">Transmembrane helix</keyword>
<dbReference type="RefSeq" id="WP_313272080.1">
    <property type="nucleotide sequence ID" value="NZ_JASXSX010000001.1"/>
</dbReference>
<feature type="transmembrane region" description="Helical" evidence="5">
    <location>
        <begin position="220"/>
        <end position="241"/>
    </location>
</feature>
<feature type="transmembrane region" description="Helical" evidence="5">
    <location>
        <begin position="105"/>
        <end position="127"/>
    </location>
</feature>
<proteinExistence type="predicted"/>
<feature type="transmembrane region" description="Helical" evidence="5">
    <location>
        <begin position="171"/>
        <end position="189"/>
    </location>
</feature>
<organism evidence="7 8">
    <name type="scientific">Gleimia hominis</name>
    <dbReference type="NCBI Taxonomy" id="595468"/>
    <lineage>
        <taxon>Bacteria</taxon>
        <taxon>Bacillati</taxon>
        <taxon>Actinomycetota</taxon>
        <taxon>Actinomycetes</taxon>
        <taxon>Actinomycetales</taxon>
        <taxon>Actinomycetaceae</taxon>
        <taxon>Gleimia</taxon>
    </lineage>
</organism>
<dbReference type="EMBL" id="JASXSX010000001">
    <property type="protein sequence ID" value="MDT3766867.1"/>
    <property type="molecule type" value="Genomic_DNA"/>
</dbReference>
<comment type="subcellular location">
    <subcellularLocation>
        <location evidence="1">Cell membrane</location>
        <topology evidence="1">Multi-pass membrane protein</topology>
    </subcellularLocation>
</comment>
<keyword evidence="2 5" id="KW-0812">Transmembrane</keyword>
<reference evidence="7 8" key="1">
    <citation type="submission" date="2023-06" db="EMBL/GenBank/DDBJ databases">
        <title>Draft genome sequence of Gleimia hominis type strain CCUG 57540T.</title>
        <authorList>
            <person name="Salva-Serra F."/>
            <person name="Cardew S."/>
            <person name="Jensie Markopoulos S."/>
            <person name="Ohlen M."/>
            <person name="Inganas E."/>
            <person name="Svensson-Stadler L."/>
            <person name="Moore E.R.B."/>
        </authorList>
    </citation>
    <scope>NUCLEOTIDE SEQUENCE [LARGE SCALE GENOMIC DNA]</scope>
    <source>
        <strain evidence="7 8">CCUG 57540</strain>
    </source>
</reference>
<dbReference type="InterPro" id="IPR011701">
    <property type="entry name" value="MFS"/>
</dbReference>
<evidence type="ECO:0000256" key="5">
    <source>
        <dbReference type="SAM" id="Phobius"/>
    </source>
</evidence>
<keyword evidence="4 5" id="KW-0472">Membrane</keyword>
<dbReference type="PROSITE" id="PS50850">
    <property type="entry name" value="MFS"/>
    <property type="match status" value="1"/>
</dbReference>
<dbReference type="InterPro" id="IPR036259">
    <property type="entry name" value="MFS_trans_sf"/>
</dbReference>
<sequence>MFKSYREILSIPGALKFSAAGVLARFPMSLVGISQILMISALYGSYTLAGQVSAVNIVAYAVAAPVLARLVDRHGQSKVMLPSVITSVLGIVGVMVVAFMRGPAILLYIFTIIAGAFSGSLGAMVRSRWTGVVENASQLHTAYSLESTLDEVVFMVGPILATLLTTSVNPIAGLALAVMFALFGGVWFLSQRETEPPALGKDAAADAAGSVMTQPVMISLALVYIGAGAMFGGIDVSVVAFTSEHGVRSASGLLLAVFATGSMLAGLIYGARTWRFPLWKLFVTGVVALSVGVTLVGFTKGVVLMAIMMFITGFGISPTMINVNAMVQRAVPARRLTEGLTWMSTAMNVGVSIGSAIAGRFIDRSGSYGGFHAVIAFAWLMTLVTLLSIPFLRETSRKRKKNHLPTELRSRRLGMGRLWKRKKRRKGDEPGD</sequence>
<feature type="transmembrane region" description="Helical" evidence="5">
    <location>
        <begin position="48"/>
        <end position="67"/>
    </location>
</feature>
<dbReference type="PANTHER" id="PTHR23542">
    <property type="match status" value="1"/>
</dbReference>
<keyword evidence="8" id="KW-1185">Reference proteome</keyword>
<dbReference type="PANTHER" id="PTHR23542:SF1">
    <property type="entry name" value="MAJOR FACILITATOR SUPERFAMILY (MFS) PROFILE DOMAIN-CONTAINING PROTEIN"/>
    <property type="match status" value="1"/>
</dbReference>
<evidence type="ECO:0000256" key="2">
    <source>
        <dbReference type="ARBA" id="ARBA00022692"/>
    </source>
</evidence>
<feature type="domain" description="Major facilitator superfamily (MFS) profile" evidence="6">
    <location>
        <begin position="216"/>
        <end position="432"/>
    </location>
</feature>
<evidence type="ECO:0000313" key="8">
    <source>
        <dbReference type="Proteomes" id="UP001247542"/>
    </source>
</evidence>
<feature type="transmembrane region" description="Helical" evidence="5">
    <location>
        <begin position="79"/>
        <end position="99"/>
    </location>
</feature>
<feature type="transmembrane region" description="Helical" evidence="5">
    <location>
        <begin position="368"/>
        <end position="392"/>
    </location>
</feature>
<feature type="transmembrane region" description="Helical" evidence="5">
    <location>
        <begin position="278"/>
        <end position="298"/>
    </location>
</feature>
<evidence type="ECO:0000313" key="7">
    <source>
        <dbReference type="EMBL" id="MDT3766867.1"/>
    </source>
</evidence>